<dbReference type="EMBL" id="LJUJ01000005">
    <property type="protein sequence ID" value="KPK64096.1"/>
    <property type="molecule type" value="Genomic_DNA"/>
</dbReference>
<protein>
    <recommendedName>
        <fullName evidence="3">Gingipain domain-containing protein</fullName>
    </recommendedName>
</protein>
<comment type="caution">
    <text evidence="1">The sequence shown here is derived from an EMBL/GenBank/DDBJ whole genome shotgun (WGS) entry which is preliminary data.</text>
</comment>
<reference evidence="1 2" key="1">
    <citation type="journal article" date="2015" name="Microbiome">
        <title>Genomic resolution of linkages in carbon, nitrogen, and sulfur cycling among widespread estuary sediment bacteria.</title>
        <authorList>
            <person name="Baker B.J."/>
            <person name="Lazar C.S."/>
            <person name="Teske A.P."/>
            <person name="Dick G.J."/>
        </authorList>
    </citation>
    <scope>NUCLEOTIDE SEQUENCE [LARGE SCALE GENOMIC DNA]</scope>
    <source>
        <strain evidence="1">SM23_42</strain>
    </source>
</reference>
<dbReference type="STRING" id="1703779.AMJ83_03600"/>
<evidence type="ECO:0000313" key="1">
    <source>
        <dbReference type="EMBL" id="KPK64096.1"/>
    </source>
</evidence>
<organism evidence="1 2">
    <name type="scientific">candidate division WOR_3 bacterium SM23_42</name>
    <dbReference type="NCBI Taxonomy" id="1703779"/>
    <lineage>
        <taxon>Bacteria</taxon>
        <taxon>Bacteria division WOR-3</taxon>
    </lineage>
</organism>
<dbReference type="AlphaFoldDB" id="A0A0S8FTJ6"/>
<gene>
    <name evidence="1" type="ORF">AMJ83_03600</name>
</gene>
<accession>A0A0S8FTJ6</accession>
<evidence type="ECO:0008006" key="3">
    <source>
        <dbReference type="Google" id="ProtNLM"/>
    </source>
</evidence>
<proteinExistence type="predicted"/>
<name>A0A0S8FTJ6_UNCW3</name>
<sequence length="511" mass="57955">MHRLNLILLCTAFLFATNTDEITLLRWAGPPGSRPGTFEEWIAEHPYTEFYYTMDKVYYGDGRLGNIAIFTEDSLAQYLTAEISQLMQHLTNDGYTVYSYNISGGTPETLRTLLLGLYNTLNIEGALFIGDLPVAWFEVYDFGGGLAQFPIDLFYMDLDGIWIDTINTGNDRYDGHIGNKNPEIYIGRLMPTGIGVDTTVLKNYFAKDTDYRNGTLRLPERALVFVDDDWIPYALQWSSDVALVFPDTMSYWHPETTKAGIYRQKLDSAQIWVSVFAHSWPGGHQFVFNNGNQHDYYYSFEYISQNPPTNFYNFFACSFSRYTTNGYGGGQAIFNDAHGIGSIGSTKTGSMLDFQYFYRPLSQDRTLGQAFKYWFDCIYDSVGMNFDRLCWHYGMTLLGDPFLKPTGHSTHVVEHASNAAQISQLVLKSTLISDRIELTLHLNQMQEIGITLFDCSGRFVGELMSGMLEAGTHELAFSIREANRSRLPNGVYVLRAVVGNQVLTTKFIKIN</sequence>
<evidence type="ECO:0000313" key="2">
    <source>
        <dbReference type="Proteomes" id="UP000051373"/>
    </source>
</evidence>
<dbReference type="Proteomes" id="UP000051373">
    <property type="component" value="Unassembled WGS sequence"/>
</dbReference>
<dbReference type="Gene3D" id="2.60.40.4070">
    <property type="match status" value="1"/>
</dbReference>